<dbReference type="OrthoDB" id="9808002at2"/>
<dbReference type="InterPro" id="IPR000192">
    <property type="entry name" value="Aminotrans_V_dom"/>
</dbReference>
<keyword evidence="9" id="KW-0411">Iron-sulfur</keyword>
<dbReference type="InterPro" id="IPR015422">
    <property type="entry name" value="PyrdxlP-dep_Trfase_small"/>
</dbReference>
<evidence type="ECO:0000256" key="11">
    <source>
        <dbReference type="ARBA" id="ARBA00031911"/>
    </source>
</evidence>
<dbReference type="GO" id="GO:0051536">
    <property type="term" value="F:iron-sulfur cluster binding"/>
    <property type="evidence" value="ECO:0007669"/>
    <property type="project" value="UniProtKB-KW"/>
</dbReference>
<evidence type="ECO:0000256" key="12">
    <source>
        <dbReference type="ARBA" id="ARBA00050776"/>
    </source>
</evidence>
<dbReference type="EMBL" id="CP001674">
    <property type="protein sequence ID" value="ACT51090.1"/>
    <property type="molecule type" value="Genomic_DNA"/>
</dbReference>
<dbReference type="SUPFAM" id="SSF53383">
    <property type="entry name" value="PLP-dependent transferases"/>
    <property type="match status" value="1"/>
</dbReference>
<accession>C6X6U7</accession>
<dbReference type="PANTHER" id="PTHR11601">
    <property type="entry name" value="CYSTEINE DESULFURYLASE FAMILY MEMBER"/>
    <property type="match status" value="1"/>
</dbReference>
<dbReference type="AlphaFoldDB" id="C6X6U7"/>
<comment type="similarity">
    <text evidence="3">Belongs to the class-V pyridoxal-phosphate-dependent aminotransferase family. NifS/IscS subfamily.</text>
</comment>
<dbReference type="HOGENOM" id="CLU_003433_0_0_4"/>
<comment type="cofactor">
    <cofactor evidence="1 13">
        <name>pyridoxal 5'-phosphate</name>
        <dbReference type="ChEBI" id="CHEBI:597326"/>
    </cofactor>
</comment>
<dbReference type="RefSeq" id="WP_015830471.1">
    <property type="nucleotide sequence ID" value="NC_012969.1"/>
</dbReference>
<keyword evidence="5 15" id="KW-0808">Transferase</keyword>
<dbReference type="STRING" id="582744.Msip34_1847"/>
<evidence type="ECO:0000259" key="14">
    <source>
        <dbReference type="Pfam" id="PF00266"/>
    </source>
</evidence>
<evidence type="ECO:0000256" key="1">
    <source>
        <dbReference type="ARBA" id="ARBA00001933"/>
    </source>
</evidence>
<sequence>MQTATYFDHNGTTRLDSRVLERMLPFMTEQSGNATSRHSAGRTARQAIEQAREQVAAAVGAYPSQVVFTGSGTEADNLAMHGIAAANGVEQVMISAIEHPAISRPAHALQWQGIKTGLIAADNNGLIQPSALETAIAEAGKPVGLVSVMLANNETGVIQPISELAEIARKHKAWMHTDAVQALGKIPVDFAELNVHAMTLSSHKIHGPQGAGALILDKRVDIRPLIYGGGQEKGLRSGSENLAALVGFGMAAELSASGLAPRREHMEKLRARLEQGLTELGAVIFGAHAPRLPNTSFFAFAGIEGETLVMALDRQGFAVASGSACSSDSTEPSHVLLAMGVNPDLARGSVRVSLGYTNTTQEVDAFLLTLKGELQRLRKLTAIAV</sequence>
<dbReference type="InterPro" id="IPR020578">
    <property type="entry name" value="Aminotrans_V_PyrdxlP_BS"/>
</dbReference>
<keyword evidence="6" id="KW-0479">Metal-binding</keyword>
<evidence type="ECO:0000256" key="7">
    <source>
        <dbReference type="ARBA" id="ARBA00022898"/>
    </source>
</evidence>
<dbReference type="InterPro" id="IPR015424">
    <property type="entry name" value="PyrdxlP-dep_Trfase"/>
</dbReference>
<protein>
    <recommendedName>
        <fullName evidence="4">cysteine desulfurase</fullName>
        <ecNumber evidence="4">2.8.1.7</ecNumber>
    </recommendedName>
    <alternativeName>
        <fullName evidence="11">Nitrogenase metalloclusters biosynthesis protein NifS</fullName>
    </alternativeName>
</protein>
<dbReference type="Pfam" id="PF00266">
    <property type="entry name" value="Aminotran_5"/>
    <property type="match status" value="1"/>
</dbReference>
<organism evidence="15 16">
    <name type="scientific">Methylovorus glucosotrophus (strain SIP3-4)</name>
    <dbReference type="NCBI Taxonomy" id="582744"/>
    <lineage>
        <taxon>Bacteria</taxon>
        <taxon>Pseudomonadati</taxon>
        <taxon>Pseudomonadota</taxon>
        <taxon>Betaproteobacteria</taxon>
        <taxon>Nitrosomonadales</taxon>
        <taxon>Methylophilaceae</taxon>
        <taxon>Methylovorus</taxon>
    </lineage>
</organism>
<evidence type="ECO:0000256" key="2">
    <source>
        <dbReference type="ARBA" id="ARBA00003120"/>
    </source>
</evidence>
<dbReference type="GO" id="GO:0031071">
    <property type="term" value="F:cysteine desulfurase activity"/>
    <property type="evidence" value="ECO:0007669"/>
    <property type="project" value="UniProtKB-EC"/>
</dbReference>
<keyword evidence="7" id="KW-0663">Pyridoxal phosphate</keyword>
<dbReference type="PIRSF" id="PIRSF005572">
    <property type="entry name" value="NifS"/>
    <property type="match status" value="1"/>
</dbReference>
<dbReference type="InterPro" id="IPR016454">
    <property type="entry name" value="Cysteine_dSase"/>
</dbReference>
<reference evidence="16" key="1">
    <citation type="submission" date="2009-07" db="EMBL/GenBank/DDBJ databases">
        <title>Complete sequence of chromosome of Methylovorus sp. SIP3-4.</title>
        <authorList>
            <person name="Lucas S."/>
            <person name="Copeland A."/>
            <person name="Lapidus A."/>
            <person name="Glavina del Rio T."/>
            <person name="Tice H."/>
            <person name="Bruce D."/>
            <person name="Goodwin L."/>
            <person name="Pitluck S."/>
            <person name="Clum A."/>
            <person name="Larimer F."/>
            <person name="Land M."/>
            <person name="Hauser L."/>
            <person name="Kyrpides N."/>
            <person name="Mikhailova N."/>
            <person name="Kayluzhnaya M."/>
            <person name="Chistoserdova L."/>
        </authorList>
    </citation>
    <scope>NUCLEOTIDE SEQUENCE [LARGE SCALE GENOMIC DNA]</scope>
    <source>
        <strain evidence="16">SIP3-4</strain>
    </source>
</reference>
<evidence type="ECO:0000256" key="6">
    <source>
        <dbReference type="ARBA" id="ARBA00022723"/>
    </source>
</evidence>
<dbReference type="Gene3D" id="1.10.260.50">
    <property type="match status" value="1"/>
</dbReference>
<evidence type="ECO:0000256" key="13">
    <source>
        <dbReference type="RuleBase" id="RU004504"/>
    </source>
</evidence>
<evidence type="ECO:0000256" key="10">
    <source>
        <dbReference type="ARBA" id="ARBA00023231"/>
    </source>
</evidence>
<dbReference type="eggNOG" id="COG1104">
    <property type="taxonomic scope" value="Bacteria"/>
</dbReference>
<dbReference type="PROSITE" id="PS00595">
    <property type="entry name" value="AA_TRANSFER_CLASS_5"/>
    <property type="match status" value="1"/>
</dbReference>
<evidence type="ECO:0000256" key="4">
    <source>
        <dbReference type="ARBA" id="ARBA00012239"/>
    </source>
</evidence>
<feature type="domain" description="Aminotransferase class V" evidence="14">
    <location>
        <begin position="5"/>
        <end position="366"/>
    </location>
</feature>
<dbReference type="Proteomes" id="UP000002743">
    <property type="component" value="Chromosome"/>
</dbReference>
<evidence type="ECO:0000256" key="3">
    <source>
        <dbReference type="ARBA" id="ARBA00006490"/>
    </source>
</evidence>
<reference evidence="15 16" key="2">
    <citation type="journal article" date="2011" name="J. Bacteriol.">
        <title>Genomes of three methylotrophs from a single niche uncover genetic and metabolic divergence of Methylophilaceae.</title>
        <authorList>
            <person name="Lapidus A."/>
            <person name="Clum A."/>
            <person name="Labutti K."/>
            <person name="Kaluzhnaya M.G."/>
            <person name="Lim S."/>
            <person name="Beck D.A."/>
            <person name="Glavina Del Rio T."/>
            <person name="Nolan M."/>
            <person name="Mavromatis K."/>
            <person name="Huntemann M."/>
            <person name="Lucas S."/>
            <person name="Lidstrom M.E."/>
            <person name="Ivanova N."/>
            <person name="Chistoserdova L."/>
        </authorList>
    </citation>
    <scope>NUCLEOTIDE SEQUENCE [LARGE SCALE GENOMIC DNA]</scope>
    <source>
        <strain evidence="15 16">SIP3-4</strain>
    </source>
</reference>
<evidence type="ECO:0000313" key="15">
    <source>
        <dbReference type="EMBL" id="ACT51090.1"/>
    </source>
</evidence>
<dbReference type="Gene3D" id="3.40.640.10">
    <property type="entry name" value="Type I PLP-dependent aspartate aminotransferase-like (Major domain)"/>
    <property type="match status" value="1"/>
</dbReference>
<gene>
    <name evidence="15" type="ordered locus">Msip34_1847</name>
</gene>
<evidence type="ECO:0000313" key="16">
    <source>
        <dbReference type="Proteomes" id="UP000002743"/>
    </source>
</evidence>
<evidence type="ECO:0000256" key="8">
    <source>
        <dbReference type="ARBA" id="ARBA00023004"/>
    </source>
</evidence>
<name>C6X6U7_METGS</name>
<dbReference type="FunFam" id="3.40.640.10:FF:000084">
    <property type="entry name" value="IscS-like cysteine desulfurase"/>
    <property type="match status" value="1"/>
</dbReference>
<dbReference type="GO" id="GO:0046872">
    <property type="term" value="F:metal ion binding"/>
    <property type="evidence" value="ECO:0007669"/>
    <property type="project" value="UniProtKB-KW"/>
</dbReference>
<keyword evidence="10" id="KW-0535">Nitrogen fixation</keyword>
<evidence type="ECO:0000256" key="9">
    <source>
        <dbReference type="ARBA" id="ARBA00023014"/>
    </source>
</evidence>
<comment type="catalytic activity">
    <reaction evidence="12">
        <text>(sulfur carrier)-H + L-cysteine = (sulfur carrier)-SH + L-alanine</text>
        <dbReference type="Rhea" id="RHEA:43892"/>
        <dbReference type="Rhea" id="RHEA-COMP:14737"/>
        <dbReference type="Rhea" id="RHEA-COMP:14739"/>
        <dbReference type="ChEBI" id="CHEBI:29917"/>
        <dbReference type="ChEBI" id="CHEBI:35235"/>
        <dbReference type="ChEBI" id="CHEBI:57972"/>
        <dbReference type="ChEBI" id="CHEBI:64428"/>
        <dbReference type="EC" id="2.8.1.7"/>
    </reaction>
</comment>
<evidence type="ECO:0000256" key="5">
    <source>
        <dbReference type="ARBA" id="ARBA00022679"/>
    </source>
</evidence>
<dbReference type="Gene3D" id="3.90.1150.10">
    <property type="entry name" value="Aspartate Aminotransferase, domain 1"/>
    <property type="match status" value="1"/>
</dbReference>
<keyword evidence="8" id="KW-0408">Iron</keyword>
<dbReference type="PANTHER" id="PTHR11601:SF34">
    <property type="entry name" value="CYSTEINE DESULFURASE"/>
    <property type="match status" value="1"/>
</dbReference>
<dbReference type="KEGG" id="mei:Msip34_1847"/>
<keyword evidence="16" id="KW-1185">Reference proteome</keyword>
<proteinExistence type="inferred from homology"/>
<dbReference type="InterPro" id="IPR015421">
    <property type="entry name" value="PyrdxlP-dep_Trfase_major"/>
</dbReference>
<comment type="function">
    <text evidence="2">Catalyzes the removal of elemental sulfur atoms from cysteine to produce alanine. Seems to participate in the biosynthesis of the nitrogenase metalloclusters by providing the inorganic sulfur required for the Fe-S core formation.</text>
</comment>
<dbReference type="EC" id="2.8.1.7" evidence="4"/>